<evidence type="ECO:0000256" key="2">
    <source>
        <dbReference type="SAM" id="Phobius"/>
    </source>
</evidence>
<feature type="transmembrane region" description="Helical" evidence="2">
    <location>
        <begin position="77"/>
        <end position="104"/>
    </location>
</feature>
<evidence type="ECO:0000313" key="3">
    <source>
        <dbReference type="EMBL" id="SED51746.1"/>
    </source>
</evidence>
<name>A0A1H5BBN0_9MICO</name>
<keyword evidence="2" id="KW-1133">Transmembrane helix</keyword>
<keyword evidence="2" id="KW-0812">Transmembrane</keyword>
<dbReference type="EMBL" id="FNTX01000001">
    <property type="protein sequence ID" value="SED51746.1"/>
    <property type="molecule type" value="Genomic_DNA"/>
</dbReference>
<keyword evidence="4" id="KW-1185">Reference proteome</keyword>
<proteinExistence type="predicted"/>
<dbReference type="Proteomes" id="UP000199220">
    <property type="component" value="Unassembled WGS sequence"/>
</dbReference>
<sequence length="134" mass="14598">MCQHGGVYERPQFPDPDFTPDPASITRHRGAFYNPWINIPVALLLTFGSGALTLYLAHLRAAIISSPPYPDQSLDSAGALIGIIAMGLATIGLVGASIYAIIWWSLKRKRHSRRATDQPPPPPGSRPTGTPWNR</sequence>
<reference evidence="4" key="1">
    <citation type="submission" date="2016-10" db="EMBL/GenBank/DDBJ databases">
        <authorList>
            <person name="Varghese N."/>
            <person name="Submissions S."/>
        </authorList>
    </citation>
    <scope>NUCLEOTIDE SEQUENCE [LARGE SCALE GENOMIC DNA]</scope>
    <source>
        <strain evidence="4">DSM 21368</strain>
    </source>
</reference>
<feature type="region of interest" description="Disordered" evidence="1">
    <location>
        <begin position="112"/>
        <end position="134"/>
    </location>
</feature>
<gene>
    <name evidence="3" type="ORF">SAMN04488554_0060</name>
</gene>
<feature type="transmembrane region" description="Helical" evidence="2">
    <location>
        <begin position="36"/>
        <end position="57"/>
    </location>
</feature>
<dbReference type="STRING" id="648782.SAMN04488554_0060"/>
<evidence type="ECO:0000256" key="1">
    <source>
        <dbReference type="SAM" id="MobiDB-lite"/>
    </source>
</evidence>
<keyword evidence="2" id="KW-0472">Membrane</keyword>
<organism evidence="3 4">
    <name type="scientific">Ruania alba</name>
    <dbReference type="NCBI Taxonomy" id="648782"/>
    <lineage>
        <taxon>Bacteria</taxon>
        <taxon>Bacillati</taxon>
        <taxon>Actinomycetota</taxon>
        <taxon>Actinomycetes</taxon>
        <taxon>Micrococcales</taxon>
        <taxon>Ruaniaceae</taxon>
        <taxon>Ruania</taxon>
    </lineage>
</organism>
<dbReference type="AlphaFoldDB" id="A0A1H5BBN0"/>
<accession>A0A1H5BBN0</accession>
<protein>
    <submittedName>
        <fullName evidence="3">Uncharacterized protein</fullName>
    </submittedName>
</protein>
<evidence type="ECO:0000313" key="4">
    <source>
        <dbReference type="Proteomes" id="UP000199220"/>
    </source>
</evidence>